<reference evidence="16" key="1">
    <citation type="submission" date="2022-01" db="EMBL/GenBank/DDBJ databases">
        <authorList>
            <person name="King R."/>
        </authorList>
    </citation>
    <scope>NUCLEOTIDE SEQUENCE</scope>
</reference>
<dbReference type="Proteomes" id="UP001153620">
    <property type="component" value="Chromosome 2"/>
</dbReference>
<evidence type="ECO:0000256" key="12">
    <source>
        <dbReference type="RuleBase" id="RU000581"/>
    </source>
</evidence>
<organism evidence="16 17">
    <name type="scientific">Chironomus riparius</name>
    <dbReference type="NCBI Taxonomy" id="315576"/>
    <lineage>
        <taxon>Eukaryota</taxon>
        <taxon>Metazoa</taxon>
        <taxon>Ecdysozoa</taxon>
        <taxon>Arthropoda</taxon>
        <taxon>Hexapoda</taxon>
        <taxon>Insecta</taxon>
        <taxon>Pterygota</taxon>
        <taxon>Neoptera</taxon>
        <taxon>Endopterygota</taxon>
        <taxon>Diptera</taxon>
        <taxon>Nematocera</taxon>
        <taxon>Chironomoidea</taxon>
        <taxon>Chironomidae</taxon>
        <taxon>Chironominae</taxon>
        <taxon>Chironomus</taxon>
    </lineage>
</organism>
<keyword evidence="9" id="KW-0443">Lipid metabolism</keyword>
<gene>
    <name evidence="16" type="ORF">CHIRRI_LOCUS4915</name>
</gene>
<proteinExistence type="inferred from homology"/>
<keyword evidence="4 12" id="KW-0812">Transmembrane</keyword>
<feature type="compositionally biased region" description="Polar residues" evidence="13">
    <location>
        <begin position="23"/>
        <end position="45"/>
    </location>
</feature>
<evidence type="ECO:0000256" key="3">
    <source>
        <dbReference type="ARBA" id="ARBA00022516"/>
    </source>
</evidence>
<sequence length="392" mass="45163">MSVVETKLNGSIGKSDGNGYTNGHMNGNGIANGNKSNGTMTNGVNTEPDKPAEEYKVQIKWLNVVLFTYLHAAALYGMVLPWKWSSFISCFIYTVFAGFGTTVAAHRYFTHKAFKANKALRWILIFLQTACAQEPILNWARDHRVHHKFTDTDADPYNSRRGFFFSHIGWLLCKKHPEVIRQGRKIDMSDLECDPMLRFQRKYYHLIAFILNLVIPTGILVYMGEPAYIVWHGNVFRWVLLLNCVWCVNSVAHLWGMKPYDKNISPTDSRFVGFVALGEGWHNYHHVFPWDYKTAELAGYRWNISTAFIDFFAWLGWATELKTVPDDIVRRRVLRTGDGSHPYSKELAEKSTGNNMSTEIRDTEHFWGFGDKEMTDEDMKYVRILKAENKSS</sequence>
<evidence type="ECO:0000256" key="14">
    <source>
        <dbReference type="SAM" id="Phobius"/>
    </source>
</evidence>
<keyword evidence="17" id="KW-1185">Reference proteome</keyword>
<dbReference type="CDD" id="cd03505">
    <property type="entry name" value="Delta9-FADS-like"/>
    <property type="match status" value="1"/>
</dbReference>
<evidence type="ECO:0000256" key="11">
    <source>
        <dbReference type="ARBA" id="ARBA00023160"/>
    </source>
</evidence>
<dbReference type="PANTHER" id="PTHR11351">
    <property type="entry name" value="ACYL-COA DESATURASE"/>
    <property type="match status" value="1"/>
</dbReference>
<reference evidence="16" key="2">
    <citation type="submission" date="2022-10" db="EMBL/GenBank/DDBJ databases">
        <authorList>
            <consortium name="ENA_rothamsted_submissions"/>
            <consortium name="culmorum"/>
            <person name="King R."/>
        </authorList>
    </citation>
    <scope>NUCLEOTIDE SEQUENCE</scope>
</reference>
<dbReference type="OrthoDB" id="10260134at2759"/>
<evidence type="ECO:0000256" key="5">
    <source>
        <dbReference type="ARBA" id="ARBA00022832"/>
    </source>
</evidence>
<comment type="domain">
    <text evidence="12">The histidine box domains are involved in binding the catalytic metal ions.</text>
</comment>
<dbReference type="PANTHER" id="PTHR11351:SF31">
    <property type="entry name" value="DESATURASE 1, ISOFORM A-RELATED"/>
    <property type="match status" value="1"/>
</dbReference>
<evidence type="ECO:0000313" key="16">
    <source>
        <dbReference type="EMBL" id="CAG9801999.1"/>
    </source>
</evidence>
<comment type="similarity">
    <text evidence="2 12">Belongs to the fatty acid desaturase type 1 family.</text>
</comment>
<keyword evidence="10 14" id="KW-0472">Membrane</keyword>
<evidence type="ECO:0000256" key="4">
    <source>
        <dbReference type="ARBA" id="ARBA00022692"/>
    </source>
</evidence>
<comment type="subcellular location">
    <subcellularLocation>
        <location evidence="1">Membrane</location>
        <topology evidence="1">Multi-pass membrane protein</topology>
    </subcellularLocation>
</comment>
<dbReference type="GO" id="GO:0006636">
    <property type="term" value="P:unsaturated fatty acid biosynthetic process"/>
    <property type="evidence" value="ECO:0007669"/>
    <property type="project" value="TreeGrafter"/>
</dbReference>
<keyword evidence="5" id="KW-0276">Fatty acid metabolism</keyword>
<evidence type="ECO:0000256" key="7">
    <source>
        <dbReference type="ARBA" id="ARBA00023002"/>
    </source>
</evidence>
<name>A0A9N9RT38_9DIPT</name>
<dbReference type="AlphaFoldDB" id="A0A9N9RT38"/>
<dbReference type="InterPro" id="IPR015876">
    <property type="entry name" value="Acyl-CoA_DS"/>
</dbReference>
<evidence type="ECO:0000313" key="17">
    <source>
        <dbReference type="Proteomes" id="UP001153620"/>
    </source>
</evidence>
<accession>A0A9N9RT38</accession>
<feature type="transmembrane region" description="Helical" evidence="14">
    <location>
        <begin position="203"/>
        <end position="223"/>
    </location>
</feature>
<evidence type="ECO:0000256" key="9">
    <source>
        <dbReference type="ARBA" id="ARBA00023098"/>
    </source>
</evidence>
<feature type="domain" description="Fatty acid desaturase" evidence="15">
    <location>
        <begin position="84"/>
        <end position="289"/>
    </location>
</feature>
<evidence type="ECO:0000256" key="6">
    <source>
        <dbReference type="ARBA" id="ARBA00022989"/>
    </source>
</evidence>
<dbReference type="GO" id="GO:0005506">
    <property type="term" value="F:iron ion binding"/>
    <property type="evidence" value="ECO:0007669"/>
    <property type="project" value="TreeGrafter"/>
</dbReference>
<dbReference type="PRINTS" id="PR00075">
    <property type="entry name" value="FACDDSATRASE"/>
</dbReference>
<evidence type="ECO:0000256" key="13">
    <source>
        <dbReference type="SAM" id="MobiDB-lite"/>
    </source>
</evidence>
<keyword evidence="6 14" id="KW-1133">Transmembrane helix</keyword>
<keyword evidence="8" id="KW-0408">Iron</keyword>
<comment type="cofactor">
    <cofactor evidence="12">
        <name>Fe(2+)</name>
        <dbReference type="ChEBI" id="CHEBI:29033"/>
    </cofactor>
</comment>
<dbReference type="InterPro" id="IPR005804">
    <property type="entry name" value="FA_desaturase_dom"/>
</dbReference>
<dbReference type="GO" id="GO:0005789">
    <property type="term" value="C:endoplasmic reticulum membrane"/>
    <property type="evidence" value="ECO:0007669"/>
    <property type="project" value="TreeGrafter"/>
</dbReference>
<evidence type="ECO:0000256" key="1">
    <source>
        <dbReference type="ARBA" id="ARBA00004141"/>
    </source>
</evidence>
<evidence type="ECO:0000256" key="8">
    <source>
        <dbReference type="ARBA" id="ARBA00023004"/>
    </source>
</evidence>
<feature type="transmembrane region" description="Helical" evidence="14">
    <location>
        <begin position="61"/>
        <end position="80"/>
    </location>
</feature>
<evidence type="ECO:0000256" key="2">
    <source>
        <dbReference type="ARBA" id="ARBA00009295"/>
    </source>
</evidence>
<protein>
    <recommendedName>
        <fullName evidence="15">Fatty acid desaturase domain-containing protein</fullName>
    </recommendedName>
</protein>
<dbReference type="GO" id="GO:0004768">
    <property type="term" value="F:stearoyl-CoA 9-desaturase activity"/>
    <property type="evidence" value="ECO:0007669"/>
    <property type="project" value="TreeGrafter"/>
</dbReference>
<feature type="transmembrane region" description="Helical" evidence="14">
    <location>
        <begin position="86"/>
        <end position="109"/>
    </location>
</feature>
<evidence type="ECO:0000256" key="10">
    <source>
        <dbReference type="ARBA" id="ARBA00023136"/>
    </source>
</evidence>
<evidence type="ECO:0000259" key="15">
    <source>
        <dbReference type="Pfam" id="PF00487"/>
    </source>
</evidence>
<feature type="region of interest" description="Disordered" evidence="13">
    <location>
        <begin position="23"/>
        <end position="47"/>
    </location>
</feature>
<keyword evidence="11 12" id="KW-0275">Fatty acid biosynthesis</keyword>
<dbReference type="EMBL" id="OU895878">
    <property type="protein sequence ID" value="CAG9801999.1"/>
    <property type="molecule type" value="Genomic_DNA"/>
</dbReference>
<keyword evidence="3 12" id="KW-0444">Lipid biosynthesis</keyword>
<dbReference type="Pfam" id="PF00487">
    <property type="entry name" value="FA_desaturase"/>
    <property type="match status" value="1"/>
</dbReference>
<feature type="transmembrane region" description="Helical" evidence="14">
    <location>
        <begin position="235"/>
        <end position="255"/>
    </location>
</feature>
<keyword evidence="7 12" id="KW-0560">Oxidoreductase</keyword>